<proteinExistence type="predicted"/>
<evidence type="ECO:0000313" key="2">
    <source>
        <dbReference type="Proteomes" id="UP000799755"/>
    </source>
</evidence>
<dbReference type="Proteomes" id="UP000799755">
    <property type="component" value="Unassembled WGS sequence"/>
</dbReference>
<comment type="caution">
    <text evidence="1">The sequence shown here is derived from an EMBL/GenBank/DDBJ whole genome shotgun (WGS) entry which is preliminary data.</text>
</comment>
<accession>A0ACB6QTE7</accession>
<reference evidence="1" key="1">
    <citation type="journal article" date="2020" name="Stud. Mycol.">
        <title>101 Dothideomycetes genomes: a test case for predicting lifestyles and emergence of pathogens.</title>
        <authorList>
            <person name="Haridas S."/>
            <person name="Albert R."/>
            <person name="Binder M."/>
            <person name="Bloem J."/>
            <person name="Labutti K."/>
            <person name="Salamov A."/>
            <person name="Andreopoulos B."/>
            <person name="Baker S."/>
            <person name="Barry K."/>
            <person name="Bills G."/>
            <person name="Bluhm B."/>
            <person name="Cannon C."/>
            <person name="Castanera R."/>
            <person name="Culley D."/>
            <person name="Daum C."/>
            <person name="Ezra D."/>
            <person name="Gonzalez J."/>
            <person name="Henrissat B."/>
            <person name="Kuo A."/>
            <person name="Liang C."/>
            <person name="Lipzen A."/>
            <person name="Lutzoni F."/>
            <person name="Magnuson J."/>
            <person name="Mondo S."/>
            <person name="Nolan M."/>
            <person name="Ohm R."/>
            <person name="Pangilinan J."/>
            <person name="Park H.-J."/>
            <person name="Ramirez L."/>
            <person name="Alfaro M."/>
            <person name="Sun H."/>
            <person name="Tritt A."/>
            <person name="Yoshinaga Y."/>
            <person name="Zwiers L.-H."/>
            <person name="Turgeon B."/>
            <person name="Goodwin S."/>
            <person name="Spatafora J."/>
            <person name="Crous P."/>
            <person name="Grigoriev I."/>
        </authorList>
    </citation>
    <scope>NUCLEOTIDE SEQUENCE</scope>
    <source>
        <strain evidence="1">ATCC 200398</strain>
    </source>
</reference>
<name>A0ACB6QTE7_9PLEO</name>
<dbReference type="EMBL" id="MU003512">
    <property type="protein sequence ID" value="KAF2469431.1"/>
    <property type="molecule type" value="Genomic_DNA"/>
</dbReference>
<sequence>MCRLACWACCKCEAYRTTHRSASITGEADTTLQFTQVLLTTDPDLLFLSKNSITVSLSRPPASSTLGLLRWRGLRDIRHHSNLPESHMHAIARFLQLDAANSLRGSHHTALMAWKGLTWPTPMRKAYAENQWPAKKQSCRRKTFSSSSTAFNIRIPDRFCRQTGLEHQLHKGCLLMLEPRHKAVGLQGVLSLKYEGLSHRSVSEIHLFVFYGHLDSSASSTHHLDRCRNTQRPILAENMSASKCPVQSVSSSHEASPPHTPFVTSNPPHHDYFIHQPPQKVTKVFTDSITSCCSFRADFGLAICALRCSVQLIPFKLRRMANHSHIAEVKRLGIRASQSLPLVPVNGPFTHIGYISLPLDLRQAITCILGKRSTAYHICLASFPSDKQTVLCTAHMEITSPYPNCRQPWFFRPHEILHRAYSLGQSNDALFSFCDSRSIVWRLLPPSRFALPGAGKPVQSSPALSTIIRHENIRTHSDNGGNYDSESHPTLQYFPSFSSPSYYSHS</sequence>
<gene>
    <name evidence="1" type="ORF">BDR25DRAFT_356661</name>
</gene>
<organism evidence="1 2">
    <name type="scientific">Lindgomyces ingoldianus</name>
    <dbReference type="NCBI Taxonomy" id="673940"/>
    <lineage>
        <taxon>Eukaryota</taxon>
        <taxon>Fungi</taxon>
        <taxon>Dikarya</taxon>
        <taxon>Ascomycota</taxon>
        <taxon>Pezizomycotina</taxon>
        <taxon>Dothideomycetes</taxon>
        <taxon>Pleosporomycetidae</taxon>
        <taxon>Pleosporales</taxon>
        <taxon>Lindgomycetaceae</taxon>
        <taxon>Lindgomyces</taxon>
    </lineage>
</organism>
<evidence type="ECO:0000313" key="1">
    <source>
        <dbReference type="EMBL" id="KAF2469431.1"/>
    </source>
</evidence>
<protein>
    <submittedName>
        <fullName evidence="1">Uncharacterized protein</fullName>
    </submittedName>
</protein>
<keyword evidence="2" id="KW-1185">Reference proteome</keyword>